<keyword evidence="7" id="KW-1185">Reference proteome</keyword>
<organism evidence="6 7">
    <name type="scientific">Pyronema omphalodes (strain CBS 100304)</name>
    <name type="common">Pyronema confluens</name>
    <dbReference type="NCBI Taxonomy" id="1076935"/>
    <lineage>
        <taxon>Eukaryota</taxon>
        <taxon>Fungi</taxon>
        <taxon>Dikarya</taxon>
        <taxon>Ascomycota</taxon>
        <taxon>Pezizomycotina</taxon>
        <taxon>Pezizomycetes</taxon>
        <taxon>Pezizales</taxon>
        <taxon>Pyronemataceae</taxon>
        <taxon>Pyronema</taxon>
    </lineage>
</organism>
<dbReference type="GO" id="GO:0035371">
    <property type="term" value="C:microtubule plus-end"/>
    <property type="evidence" value="ECO:0007669"/>
    <property type="project" value="TreeGrafter"/>
</dbReference>
<proteinExistence type="inferred from homology"/>
<accession>U4L8I7</accession>
<dbReference type="Proteomes" id="UP000018144">
    <property type="component" value="Unassembled WGS sequence"/>
</dbReference>
<dbReference type="Pfam" id="PF01302">
    <property type="entry name" value="CAP_GLY"/>
    <property type="match status" value="1"/>
</dbReference>
<evidence type="ECO:0000313" key="6">
    <source>
        <dbReference type="EMBL" id="CCX06459.1"/>
    </source>
</evidence>
<evidence type="ECO:0000256" key="3">
    <source>
        <dbReference type="ARBA" id="ARBA00023186"/>
    </source>
</evidence>
<evidence type="ECO:0000259" key="5">
    <source>
        <dbReference type="PROSITE" id="PS50245"/>
    </source>
</evidence>
<keyword evidence="2" id="KW-0963">Cytoplasm</keyword>
<dbReference type="PROSITE" id="PS00845">
    <property type="entry name" value="CAP_GLY_1"/>
    <property type="match status" value="1"/>
</dbReference>
<dbReference type="InterPro" id="IPR045172">
    <property type="entry name" value="TBCB_Ubl"/>
</dbReference>
<evidence type="ECO:0000256" key="2">
    <source>
        <dbReference type="ARBA" id="ARBA00022490"/>
    </source>
</evidence>
<evidence type="ECO:0000313" key="7">
    <source>
        <dbReference type="Proteomes" id="UP000018144"/>
    </source>
</evidence>
<dbReference type="SUPFAM" id="SSF74924">
    <property type="entry name" value="Cap-Gly domain"/>
    <property type="match status" value="1"/>
</dbReference>
<dbReference type="Pfam" id="PF14560">
    <property type="entry name" value="Ubiquitin_2"/>
    <property type="match status" value="1"/>
</dbReference>
<dbReference type="InterPro" id="IPR000626">
    <property type="entry name" value="Ubiquitin-like_dom"/>
</dbReference>
<dbReference type="EMBL" id="HF935290">
    <property type="protein sequence ID" value="CCX06459.1"/>
    <property type="molecule type" value="Genomic_DNA"/>
</dbReference>
<dbReference type="Gene3D" id="3.10.20.90">
    <property type="entry name" value="Phosphatidylinositol 3-kinase Catalytic Subunit, Chain A, domain 1"/>
    <property type="match status" value="1"/>
</dbReference>
<keyword evidence="3" id="KW-0143">Chaperone</keyword>
<dbReference type="GO" id="GO:0031122">
    <property type="term" value="P:cytoplasmic microtubule organization"/>
    <property type="evidence" value="ECO:0007669"/>
    <property type="project" value="TreeGrafter"/>
</dbReference>
<protein>
    <submittedName>
        <fullName evidence="6">Similar to Cell polarity protein alp11 acc. no. Q10235</fullName>
    </submittedName>
</protein>
<dbReference type="GO" id="GO:0007023">
    <property type="term" value="P:post-chaperonin tubulin folding pathway"/>
    <property type="evidence" value="ECO:0007669"/>
    <property type="project" value="InterPro"/>
</dbReference>
<name>U4L8I7_PYROM</name>
<dbReference type="CDD" id="cd01789">
    <property type="entry name" value="Ubl_TBCB"/>
    <property type="match status" value="1"/>
</dbReference>
<comment type="subcellular location">
    <subcellularLocation>
        <location evidence="1">Cytoplasm</location>
    </subcellularLocation>
</comment>
<dbReference type="PANTHER" id="PTHR18916">
    <property type="entry name" value="DYNACTIN 1-RELATED MICROTUBULE-BINDING"/>
    <property type="match status" value="1"/>
</dbReference>
<dbReference type="SMART" id="SM01052">
    <property type="entry name" value="CAP_GLY"/>
    <property type="match status" value="1"/>
</dbReference>
<sequence>MQTAADVTVLVSSDNSFSERRINPSWTISALKAKLYPITGIPVGSQQLTLRLPQAPAPINIVAVDEDATQLSQFLLQHSIGAEIHVTDLRPPSARPNYRDVSEIEKYEMPKDQYEKRTDSVRAWKQRNNLGRFDPEKDAKEAADLERRWKEVNDLGIEVGKRCRIGGVEAQKRGTVRFVGLVKEIPNGGLWVGVELDEPVGKNDGSIQGVRYFQCKPNFGSFQKPERVEIGEFEEIDDFEDLEEM</sequence>
<evidence type="ECO:0000256" key="1">
    <source>
        <dbReference type="ARBA" id="ARBA00004496"/>
    </source>
</evidence>
<dbReference type="InterPro" id="IPR029071">
    <property type="entry name" value="Ubiquitin-like_domsf"/>
</dbReference>
<dbReference type="GO" id="GO:0005634">
    <property type="term" value="C:nucleus"/>
    <property type="evidence" value="ECO:0007669"/>
    <property type="project" value="TreeGrafter"/>
</dbReference>
<gene>
    <name evidence="6" type="ORF">PCON_06046</name>
</gene>
<dbReference type="InterPro" id="IPR000938">
    <property type="entry name" value="CAP-Gly_domain"/>
</dbReference>
<dbReference type="STRING" id="1076935.U4L8I7"/>
<dbReference type="AlphaFoldDB" id="U4L8I7"/>
<dbReference type="PANTHER" id="PTHR18916:SF85">
    <property type="entry name" value="TUBULIN-FOLDING COFACTOR B"/>
    <property type="match status" value="1"/>
</dbReference>
<comment type="similarity">
    <text evidence="4">Belongs to the TBCB family.</text>
</comment>
<dbReference type="OrthoDB" id="5295208at2759"/>
<dbReference type="OMA" id="DQYEQRT"/>
<dbReference type="SUPFAM" id="SSF54236">
    <property type="entry name" value="Ubiquitin-like"/>
    <property type="match status" value="1"/>
</dbReference>
<dbReference type="PROSITE" id="PS50245">
    <property type="entry name" value="CAP_GLY_2"/>
    <property type="match status" value="1"/>
</dbReference>
<reference evidence="6 7" key="1">
    <citation type="journal article" date="2013" name="PLoS Genet.">
        <title>The genome and development-dependent transcriptomes of Pyronema confluens: a window into fungal evolution.</title>
        <authorList>
            <person name="Traeger S."/>
            <person name="Altegoer F."/>
            <person name="Freitag M."/>
            <person name="Gabaldon T."/>
            <person name="Kempken F."/>
            <person name="Kumar A."/>
            <person name="Marcet-Houben M."/>
            <person name="Poggeler S."/>
            <person name="Stajich J.E."/>
            <person name="Nowrousian M."/>
        </authorList>
    </citation>
    <scope>NUCLEOTIDE SEQUENCE [LARGE SCALE GENOMIC DNA]</scope>
    <source>
        <strain evidence="7">CBS 100304</strain>
        <tissue evidence="6">Vegetative mycelium</tissue>
    </source>
</reference>
<dbReference type="eggNOG" id="KOG3206">
    <property type="taxonomic scope" value="Eukaryota"/>
</dbReference>
<dbReference type="GO" id="GO:0051010">
    <property type="term" value="F:microtubule plus-end binding"/>
    <property type="evidence" value="ECO:0007669"/>
    <property type="project" value="TreeGrafter"/>
</dbReference>
<dbReference type="Gene3D" id="2.30.30.190">
    <property type="entry name" value="CAP Gly-rich-like domain"/>
    <property type="match status" value="1"/>
</dbReference>
<dbReference type="GO" id="GO:0043014">
    <property type="term" value="F:alpha-tubulin binding"/>
    <property type="evidence" value="ECO:0007669"/>
    <property type="project" value="InterPro"/>
</dbReference>
<evidence type="ECO:0000256" key="4">
    <source>
        <dbReference type="ARBA" id="ARBA00025779"/>
    </source>
</evidence>
<dbReference type="InterPro" id="IPR036859">
    <property type="entry name" value="CAP-Gly_dom_sf"/>
</dbReference>
<dbReference type="GO" id="GO:0007021">
    <property type="term" value="P:tubulin complex assembly"/>
    <property type="evidence" value="ECO:0007669"/>
    <property type="project" value="InterPro"/>
</dbReference>
<feature type="domain" description="CAP-Gly" evidence="5">
    <location>
        <begin position="189"/>
        <end position="224"/>
    </location>
</feature>
<dbReference type="GO" id="GO:0005938">
    <property type="term" value="C:cell cortex"/>
    <property type="evidence" value="ECO:0007669"/>
    <property type="project" value="TreeGrafter"/>
</dbReference>